<evidence type="ECO:0000256" key="2">
    <source>
        <dbReference type="SAM" id="SignalP"/>
    </source>
</evidence>
<gene>
    <name evidence="3" type="ORF">KP509_17G003500</name>
</gene>
<feature type="chain" id="PRO_5035745454" evidence="2">
    <location>
        <begin position="28"/>
        <end position="71"/>
    </location>
</feature>
<comment type="caution">
    <text evidence="3">The sequence shown here is derived from an EMBL/GenBank/DDBJ whole genome shotgun (WGS) entry which is preliminary data.</text>
</comment>
<protein>
    <submittedName>
        <fullName evidence="3">Uncharacterized protein</fullName>
    </submittedName>
</protein>
<keyword evidence="1" id="KW-1133">Transmembrane helix</keyword>
<evidence type="ECO:0000256" key="1">
    <source>
        <dbReference type="SAM" id="Phobius"/>
    </source>
</evidence>
<organism evidence="3 4">
    <name type="scientific">Ceratopteris richardii</name>
    <name type="common">Triangle waterfern</name>
    <dbReference type="NCBI Taxonomy" id="49495"/>
    <lineage>
        <taxon>Eukaryota</taxon>
        <taxon>Viridiplantae</taxon>
        <taxon>Streptophyta</taxon>
        <taxon>Embryophyta</taxon>
        <taxon>Tracheophyta</taxon>
        <taxon>Polypodiopsida</taxon>
        <taxon>Polypodiidae</taxon>
        <taxon>Polypodiales</taxon>
        <taxon>Pteridineae</taxon>
        <taxon>Pteridaceae</taxon>
        <taxon>Parkerioideae</taxon>
        <taxon>Ceratopteris</taxon>
    </lineage>
</organism>
<evidence type="ECO:0000313" key="4">
    <source>
        <dbReference type="Proteomes" id="UP000825935"/>
    </source>
</evidence>
<dbReference type="EMBL" id="CM035422">
    <property type="protein sequence ID" value="KAH7372425.1"/>
    <property type="molecule type" value="Genomic_DNA"/>
</dbReference>
<evidence type="ECO:0000313" key="3">
    <source>
        <dbReference type="EMBL" id="KAH7372425.1"/>
    </source>
</evidence>
<reference evidence="3" key="1">
    <citation type="submission" date="2021-08" db="EMBL/GenBank/DDBJ databases">
        <title>WGS assembly of Ceratopteris richardii.</title>
        <authorList>
            <person name="Marchant D.B."/>
            <person name="Chen G."/>
            <person name="Jenkins J."/>
            <person name="Shu S."/>
            <person name="Leebens-Mack J."/>
            <person name="Grimwood J."/>
            <person name="Schmutz J."/>
            <person name="Soltis P."/>
            <person name="Soltis D."/>
            <person name="Chen Z.-H."/>
        </authorList>
    </citation>
    <scope>NUCLEOTIDE SEQUENCE</scope>
    <source>
        <strain evidence="3">Whitten #5841</strain>
        <tissue evidence="3">Leaf</tissue>
    </source>
</reference>
<name>A0A8T2SVG9_CERRI</name>
<dbReference type="AlphaFoldDB" id="A0A8T2SVG9"/>
<keyword evidence="1" id="KW-0812">Transmembrane</keyword>
<accession>A0A8T2SVG9</accession>
<feature type="transmembrane region" description="Helical" evidence="1">
    <location>
        <begin position="51"/>
        <end position="70"/>
    </location>
</feature>
<sequence length="71" mass="7473">MARFCKTSITVAAIAVILMVMHVGVLAHEGHDHSPAEAPASSWAAATSPLFTPLLFVAISFLSFVAPGFYV</sequence>
<dbReference type="Proteomes" id="UP000825935">
    <property type="component" value="Chromosome 17"/>
</dbReference>
<feature type="signal peptide" evidence="2">
    <location>
        <begin position="1"/>
        <end position="27"/>
    </location>
</feature>
<keyword evidence="2" id="KW-0732">Signal</keyword>
<proteinExistence type="predicted"/>
<keyword evidence="1" id="KW-0472">Membrane</keyword>
<keyword evidence="4" id="KW-1185">Reference proteome</keyword>